<dbReference type="SUPFAM" id="SSF103473">
    <property type="entry name" value="MFS general substrate transporter"/>
    <property type="match status" value="1"/>
</dbReference>
<comment type="subcellular location">
    <subcellularLocation>
        <location evidence="1">Membrane</location>
        <topology evidence="1">Multi-pass membrane protein</topology>
    </subcellularLocation>
</comment>
<evidence type="ECO:0000313" key="8">
    <source>
        <dbReference type="RefSeq" id="XP_022101711.1"/>
    </source>
</evidence>
<feature type="transmembrane region" description="Helical" evidence="3">
    <location>
        <begin position="84"/>
        <end position="106"/>
    </location>
</feature>
<dbReference type="AlphaFoldDB" id="A0A8B7Z7S4"/>
<feature type="transmembrane region" description="Helical" evidence="3">
    <location>
        <begin position="51"/>
        <end position="72"/>
    </location>
</feature>
<dbReference type="InterPro" id="IPR011701">
    <property type="entry name" value="MFS"/>
</dbReference>
<dbReference type="PROSITE" id="PS50850">
    <property type="entry name" value="MFS"/>
    <property type="match status" value="1"/>
</dbReference>
<evidence type="ECO:0000256" key="3">
    <source>
        <dbReference type="SAM" id="Phobius"/>
    </source>
</evidence>
<name>A0A8B7Z7S4_ACAPL</name>
<dbReference type="Gene3D" id="1.20.1250.20">
    <property type="entry name" value="MFS general substrate transporter like domains"/>
    <property type="match status" value="2"/>
</dbReference>
<protein>
    <submittedName>
        <fullName evidence="6 7">Monocarboxylate transporter 13-like</fullName>
    </submittedName>
</protein>
<feature type="region of interest" description="Disordered" evidence="2">
    <location>
        <begin position="214"/>
        <end position="251"/>
    </location>
</feature>
<feature type="domain" description="Major facilitator superfamily (MFS) profile" evidence="4">
    <location>
        <begin position="14"/>
        <end position="450"/>
    </location>
</feature>
<proteinExistence type="predicted"/>
<organism evidence="5 6">
    <name type="scientific">Acanthaster planci</name>
    <name type="common">Crown-of-thorns starfish</name>
    <dbReference type="NCBI Taxonomy" id="133434"/>
    <lineage>
        <taxon>Eukaryota</taxon>
        <taxon>Metazoa</taxon>
        <taxon>Echinodermata</taxon>
        <taxon>Eleutherozoa</taxon>
        <taxon>Asterozoa</taxon>
        <taxon>Asteroidea</taxon>
        <taxon>Valvatacea</taxon>
        <taxon>Valvatida</taxon>
        <taxon>Acanthasteridae</taxon>
        <taxon>Acanthaster</taxon>
    </lineage>
</organism>
<reference evidence="6 7" key="1">
    <citation type="submission" date="2025-04" db="UniProtKB">
        <authorList>
            <consortium name="RefSeq"/>
        </authorList>
    </citation>
    <scope>IDENTIFICATION</scope>
</reference>
<dbReference type="OMA" id="ICITHYG"/>
<feature type="transmembrane region" description="Helical" evidence="3">
    <location>
        <begin position="145"/>
        <end position="168"/>
    </location>
</feature>
<dbReference type="InterPro" id="IPR020846">
    <property type="entry name" value="MFS_dom"/>
</dbReference>
<dbReference type="Proteomes" id="UP000694845">
    <property type="component" value="Unplaced"/>
</dbReference>
<dbReference type="RefSeq" id="XP_022101709.1">
    <property type="nucleotide sequence ID" value="XM_022246017.1"/>
</dbReference>
<evidence type="ECO:0000313" key="7">
    <source>
        <dbReference type="RefSeq" id="XP_022101710.1"/>
    </source>
</evidence>
<evidence type="ECO:0000313" key="6">
    <source>
        <dbReference type="RefSeq" id="XP_022101709.1"/>
    </source>
</evidence>
<feature type="transmembrane region" description="Helical" evidence="3">
    <location>
        <begin position="9"/>
        <end position="31"/>
    </location>
</feature>
<dbReference type="InterPro" id="IPR050327">
    <property type="entry name" value="Proton-linked_MCT"/>
</dbReference>
<dbReference type="GeneID" id="110985178"/>
<keyword evidence="3" id="KW-0472">Membrane</keyword>
<dbReference type="PANTHER" id="PTHR11360:SF172">
    <property type="entry name" value="MAJOR FACILITATOR SUPERFAMILY (MFS) PROFILE DOMAIN-CONTAINING PROTEIN"/>
    <property type="match status" value="1"/>
</dbReference>
<dbReference type="GO" id="GO:0008028">
    <property type="term" value="F:monocarboxylic acid transmembrane transporter activity"/>
    <property type="evidence" value="ECO:0007669"/>
    <property type="project" value="TreeGrafter"/>
</dbReference>
<dbReference type="OrthoDB" id="6509908at2759"/>
<dbReference type="Pfam" id="PF07690">
    <property type="entry name" value="MFS_1"/>
    <property type="match status" value="1"/>
</dbReference>
<dbReference type="PANTHER" id="PTHR11360">
    <property type="entry name" value="MONOCARBOXYLATE TRANSPORTER"/>
    <property type="match status" value="1"/>
</dbReference>
<evidence type="ECO:0000256" key="2">
    <source>
        <dbReference type="SAM" id="MobiDB-lite"/>
    </source>
</evidence>
<feature type="transmembrane region" description="Helical" evidence="3">
    <location>
        <begin position="304"/>
        <end position="323"/>
    </location>
</feature>
<feature type="compositionally biased region" description="Basic and acidic residues" evidence="2">
    <location>
        <begin position="235"/>
        <end position="245"/>
    </location>
</feature>
<keyword evidence="3" id="KW-0812">Transmembrane</keyword>
<sequence>MACCQSHCWWWRWVVTLAAFNMIFLSLGPQYNYSILYVSLQAEFHSGSALTGWIGSLAGALSCLCSPFTVLLERKLSKRAVVNLGIVLFCAGLMTTSFVPAVGYAYLTFGVLAGVGSNLMCHSSVALVLDWFVGKNFYRASVFTVLGSTCGMLVFSPVVTICITHYGWRDALRILSGGILAAGLASSAFLTNPPTEDYAAAADESLEKKQEMETMVPAKKDPEGCTKGKNSGECGSKDNETNEKEENIEEAEGNTVSNPGFFVLIKSIEVWLWFIGSVLAYTGWTFFNINFASFMEGLGFSSSQVASVIMFFACGEIGGKILIGVTGDRLPFLRVYLIFTSCSLGAVLLGLLTIVETLTSVVIVAVLSGVLRSGLYGATIAAGEQLFYQTFGANTVMVLSFVPSGVGTLISAPLSGVLYDSTGNYTLGILVIAVLFVCASATFAAIPVHRKCRSRGRCGRAACSDIA</sequence>
<evidence type="ECO:0000259" key="4">
    <source>
        <dbReference type="PROSITE" id="PS50850"/>
    </source>
</evidence>
<dbReference type="KEGG" id="aplc:110985178"/>
<dbReference type="InterPro" id="IPR036259">
    <property type="entry name" value="MFS_trans_sf"/>
</dbReference>
<evidence type="ECO:0000256" key="1">
    <source>
        <dbReference type="ARBA" id="ARBA00004141"/>
    </source>
</evidence>
<keyword evidence="5" id="KW-1185">Reference proteome</keyword>
<feature type="transmembrane region" description="Helical" evidence="3">
    <location>
        <begin position="425"/>
        <end position="448"/>
    </location>
</feature>
<gene>
    <name evidence="6 7 8" type="primary">LOC110985178</name>
</gene>
<feature type="transmembrane region" description="Helical" evidence="3">
    <location>
        <begin position="395"/>
        <end position="419"/>
    </location>
</feature>
<feature type="transmembrane region" description="Helical" evidence="3">
    <location>
        <begin position="270"/>
        <end position="292"/>
    </location>
</feature>
<dbReference type="GO" id="GO:0016020">
    <property type="term" value="C:membrane"/>
    <property type="evidence" value="ECO:0007669"/>
    <property type="project" value="UniProtKB-SubCell"/>
</dbReference>
<dbReference type="RefSeq" id="XP_022101711.1">
    <property type="nucleotide sequence ID" value="XM_022246019.1"/>
</dbReference>
<evidence type="ECO:0000313" key="5">
    <source>
        <dbReference type="Proteomes" id="UP000694845"/>
    </source>
</evidence>
<feature type="compositionally biased region" description="Basic and acidic residues" evidence="2">
    <location>
        <begin position="214"/>
        <end position="226"/>
    </location>
</feature>
<feature type="transmembrane region" description="Helical" evidence="3">
    <location>
        <begin position="174"/>
        <end position="191"/>
    </location>
</feature>
<keyword evidence="3" id="KW-1133">Transmembrane helix</keyword>
<accession>A0A8B7Z7S4</accession>
<dbReference type="RefSeq" id="XP_022101710.1">
    <property type="nucleotide sequence ID" value="XM_022246018.1"/>
</dbReference>